<keyword evidence="2" id="KW-1133">Transmembrane helix</keyword>
<evidence type="ECO:0000259" key="3">
    <source>
        <dbReference type="Pfam" id="PF21537"/>
    </source>
</evidence>
<dbReference type="Proteomes" id="UP001589716">
    <property type="component" value="Unassembled WGS sequence"/>
</dbReference>
<gene>
    <name evidence="4" type="ORF">ACFFTP_20315</name>
</gene>
<feature type="region of interest" description="Disordered" evidence="1">
    <location>
        <begin position="253"/>
        <end position="288"/>
    </location>
</feature>
<organism evidence="4 5">
    <name type="scientific">Streptomyces roseoviridis</name>
    <dbReference type="NCBI Taxonomy" id="67361"/>
    <lineage>
        <taxon>Bacteria</taxon>
        <taxon>Bacillati</taxon>
        <taxon>Actinomycetota</taxon>
        <taxon>Actinomycetes</taxon>
        <taxon>Kitasatosporales</taxon>
        <taxon>Streptomycetaceae</taxon>
        <taxon>Streptomyces</taxon>
    </lineage>
</organism>
<dbReference type="RefSeq" id="WP_345491057.1">
    <property type="nucleotide sequence ID" value="NZ_BAAAWU010000001.1"/>
</dbReference>
<reference evidence="4 5" key="1">
    <citation type="submission" date="2024-09" db="EMBL/GenBank/DDBJ databases">
        <authorList>
            <person name="Sun Q."/>
            <person name="Mori K."/>
        </authorList>
    </citation>
    <scope>NUCLEOTIDE SEQUENCE [LARGE SCALE GENOMIC DNA]</scope>
    <source>
        <strain evidence="4 5">JCM 4414</strain>
    </source>
</reference>
<evidence type="ECO:0000313" key="4">
    <source>
        <dbReference type="EMBL" id="MFB9556521.1"/>
    </source>
</evidence>
<keyword evidence="2" id="KW-0812">Transmembrane</keyword>
<dbReference type="EMBL" id="JBHMCT010000012">
    <property type="protein sequence ID" value="MFB9556521.1"/>
    <property type="molecule type" value="Genomic_DNA"/>
</dbReference>
<dbReference type="Pfam" id="PF21537">
    <property type="entry name" value="DUF1980_C"/>
    <property type="match status" value="1"/>
</dbReference>
<keyword evidence="2" id="KW-0472">Membrane</keyword>
<feature type="region of interest" description="Disordered" evidence="1">
    <location>
        <begin position="91"/>
        <end position="120"/>
    </location>
</feature>
<keyword evidence="5" id="KW-1185">Reference proteome</keyword>
<protein>
    <submittedName>
        <fullName evidence="4">TIGR03943 family putative permease subunit</fullName>
    </submittedName>
</protein>
<feature type="compositionally biased region" description="Basic and acidic residues" evidence="1">
    <location>
        <begin position="93"/>
        <end position="118"/>
    </location>
</feature>
<name>A0ABV5QSL8_9ACTN</name>
<comment type="caution">
    <text evidence="4">The sequence shown here is derived from an EMBL/GenBank/DDBJ whole genome shotgun (WGS) entry which is preliminary data.</text>
</comment>
<dbReference type="InterPro" id="IPR048447">
    <property type="entry name" value="DUF1980_C"/>
</dbReference>
<evidence type="ECO:0000256" key="2">
    <source>
        <dbReference type="SAM" id="Phobius"/>
    </source>
</evidence>
<proteinExistence type="predicted"/>
<evidence type="ECO:0000313" key="5">
    <source>
        <dbReference type="Proteomes" id="UP001589716"/>
    </source>
</evidence>
<feature type="domain" description="DUF1980" evidence="3">
    <location>
        <begin position="193"/>
        <end position="280"/>
    </location>
</feature>
<accession>A0ABV5QSL8</accession>
<feature type="transmembrane region" description="Helical" evidence="2">
    <location>
        <begin position="50"/>
        <end position="73"/>
    </location>
</feature>
<dbReference type="InterPro" id="IPR015402">
    <property type="entry name" value="DUF1980"/>
</dbReference>
<feature type="transmembrane region" description="Helical" evidence="2">
    <location>
        <begin position="127"/>
        <end position="146"/>
    </location>
</feature>
<dbReference type="NCBIfam" id="TIGR03943">
    <property type="entry name" value="TIGR03943 family putative permease subunit"/>
    <property type="match status" value="1"/>
</dbReference>
<evidence type="ECO:0000256" key="1">
    <source>
        <dbReference type="SAM" id="MobiDB-lite"/>
    </source>
</evidence>
<sequence>MTAKPPTRPRRRRPLGELGLPLLLVLTGASLLRATVRSDVHLRYVKEGLWPYLVASGVLLVLLGLTGLAAEVTRRMRRPVLRRDASGHAYWHHPGDDHAGAHHGHGDGDGHGPGDGHGHGHGGATRVAWLLAVPALTLLFVAPPALGSYTAQREGAAARVERTAYEELADAPTTPMALEEFIGRSLYDSMSLRGRKVRLLGFVTAGTSPDTWFLNRLKVGCCAGDARTLRVQVRGVKAPADDTWVEVTGVWRPGESTADDPVPTLEAGVVETVPEPRNPYQDAPPAAG</sequence>